<keyword evidence="2" id="KW-1185">Reference proteome</keyword>
<protein>
    <submittedName>
        <fullName evidence="1">Putative PD-(D/E)XK family protein DUF4420</fullName>
    </submittedName>
</protein>
<dbReference type="Proteomes" id="UP000315312">
    <property type="component" value="Unassembled WGS sequence"/>
</dbReference>
<evidence type="ECO:0000313" key="2">
    <source>
        <dbReference type="Proteomes" id="UP000315312"/>
    </source>
</evidence>
<dbReference type="OrthoDB" id="2808696at2"/>
<organism evidence="1 2">
    <name type="scientific">Flavobacterium cheniae</name>
    <dbReference type="NCBI Taxonomy" id="295428"/>
    <lineage>
        <taxon>Bacteria</taxon>
        <taxon>Pseudomonadati</taxon>
        <taxon>Bacteroidota</taxon>
        <taxon>Flavobacteriia</taxon>
        <taxon>Flavobacteriales</taxon>
        <taxon>Flavobacteriaceae</taxon>
        <taxon>Flavobacterium</taxon>
    </lineage>
</organism>
<dbReference type="Pfam" id="PF14390">
    <property type="entry name" value="DUF4420"/>
    <property type="match status" value="1"/>
</dbReference>
<gene>
    <name evidence="1" type="ORF">IP97_01192</name>
</gene>
<reference evidence="1 2" key="1">
    <citation type="journal article" date="2015" name="Stand. Genomic Sci.">
        <title>Genomic Encyclopedia of Bacterial and Archaeal Type Strains, Phase III: the genomes of soil and plant-associated and newly described type strains.</title>
        <authorList>
            <person name="Whitman W.B."/>
            <person name="Woyke T."/>
            <person name="Klenk H.P."/>
            <person name="Zhou Y."/>
            <person name="Lilburn T.G."/>
            <person name="Beck B.J."/>
            <person name="De Vos P."/>
            <person name="Vandamme P."/>
            <person name="Eisen J.A."/>
            <person name="Garrity G."/>
            <person name="Hugenholtz P."/>
            <person name="Kyrpides N.C."/>
        </authorList>
    </citation>
    <scope>NUCLEOTIDE SEQUENCE [LARGE SCALE GENOMIC DNA]</scope>
    <source>
        <strain evidence="1 2">CGMCC 1.6844</strain>
    </source>
</reference>
<dbReference type="AlphaFoldDB" id="A0A562KJR2"/>
<accession>A0A562KJR2</accession>
<comment type="caution">
    <text evidence="1">The sequence shown here is derived from an EMBL/GenBank/DDBJ whole genome shotgun (WGS) entry which is preliminary data.</text>
</comment>
<dbReference type="RefSeq" id="WP_133607384.1">
    <property type="nucleotide sequence ID" value="NZ_SNZC01000001.1"/>
</dbReference>
<evidence type="ECO:0000313" key="1">
    <source>
        <dbReference type="EMBL" id="TWH95515.1"/>
    </source>
</evidence>
<proteinExistence type="predicted"/>
<sequence length="320" mass="37613">MNKAIIENIWNKIIPSGEGEFEYKLLSKESIPQLNIGFNKKRQRCLILELPFDFDKPFQQFEKENLSLKYFKKEKCLCIILNDDFFKDLFDDLILSIYSKIYNISNTEEYSELFTRHFFKWSAFFENKKTDGLSRDQVKGLIGELIYLKNLLLNSELIVDDILLSWRGPYDEGHDFVFEFTDYEIKTIESSKNNVRISSEFQLESEKGKELVLVVIFVNTDIENGLSLKSLINDIKTIVLDKLGDNSIFISALAQKGLTIGDLDQYEIYRYAPIEEISYDSNRENFPKLIRSSIPEEINKINYNIRLNLIEEFIINKKQF</sequence>
<name>A0A562KJR2_9FLAO</name>
<dbReference type="InterPro" id="IPR025534">
    <property type="entry name" value="DUF4420"/>
</dbReference>
<dbReference type="EMBL" id="VLKM01000004">
    <property type="protein sequence ID" value="TWH95515.1"/>
    <property type="molecule type" value="Genomic_DNA"/>
</dbReference>